<dbReference type="Proteomes" id="UP000076512">
    <property type="component" value="Unassembled WGS sequence"/>
</dbReference>
<reference evidence="3 4" key="1">
    <citation type="submission" date="2016-04" db="EMBL/GenBank/DDBJ databases">
        <authorList>
            <person name="Evans L.H."/>
            <person name="Alamgir A."/>
            <person name="Owens N."/>
            <person name="Weber N.D."/>
            <person name="Virtaneva K."/>
            <person name="Barbian K."/>
            <person name="Babar A."/>
            <person name="Rosenke K."/>
        </authorList>
    </citation>
    <scope>NUCLEOTIDE SEQUENCE [LARGE SCALE GENOMIC DNA]</scope>
    <source>
        <strain evidence="3 4">IFM 0406</strain>
    </source>
</reference>
<accession>A0A164L3L7</accession>
<proteinExistence type="predicted"/>
<evidence type="ECO:0000313" key="4">
    <source>
        <dbReference type="Proteomes" id="UP000076512"/>
    </source>
</evidence>
<dbReference type="RefSeq" id="WP_067593152.1">
    <property type="nucleotide sequence ID" value="NZ_JABMCZ010000001.1"/>
</dbReference>
<dbReference type="STRING" id="455432.AWN90_37765"/>
<dbReference type="Pfam" id="PF19054">
    <property type="entry name" value="DUF5753"/>
    <property type="match status" value="1"/>
</dbReference>
<organism evidence="3 4">
    <name type="scientific">Nocardia terpenica</name>
    <dbReference type="NCBI Taxonomy" id="455432"/>
    <lineage>
        <taxon>Bacteria</taxon>
        <taxon>Bacillati</taxon>
        <taxon>Actinomycetota</taxon>
        <taxon>Actinomycetes</taxon>
        <taxon>Mycobacteriales</taxon>
        <taxon>Nocardiaceae</taxon>
        <taxon>Nocardia</taxon>
    </lineage>
</organism>
<feature type="domain" description="DUF5753" evidence="2">
    <location>
        <begin position="104"/>
        <end position="286"/>
    </location>
</feature>
<gene>
    <name evidence="3" type="ORF">AWN90_37765</name>
</gene>
<comment type="caution">
    <text evidence="3">The sequence shown here is derived from an EMBL/GenBank/DDBJ whole genome shotgun (WGS) entry which is preliminary data.</text>
</comment>
<name>A0A164L3L7_9NOCA</name>
<evidence type="ECO:0000259" key="2">
    <source>
        <dbReference type="Pfam" id="PF19054"/>
    </source>
</evidence>
<sequence length="294" mass="33237">MPPQPNVPSVPRRQVAHILSRLHKESGLYIKDVAEQINLHHTTVSKMLKGEPCNLKPIYIDKLCEIYRVGPALKRELKALAAEAEEARGWWHDIGDVESTTQLSTFIALERSATAFFVYQNARIPGLLQCEDYARSLLSTSPDTEPENVERYVKLRMSRQTLLTESKPKLDVILDECVLHRVLADPEMAKQQLNQILATSKLSNVRFRLVPFDVGLYHGTDTGPFMILEFGGAKDVEPESPIVYVESGVSSTLYFDKADQVSRYHRSWADIEKSALSVSKTRAYLSKIAKELPR</sequence>
<dbReference type="InterPro" id="IPR043917">
    <property type="entry name" value="DUF5753"/>
</dbReference>
<dbReference type="InterPro" id="IPR010982">
    <property type="entry name" value="Lambda_DNA-bd_dom_sf"/>
</dbReference>
<dbReference type="OrthoDB" id="4526312at2"/>
<dbReference type="EMBL" id="LWGR01000010">
    <property type="protein sequence ID" value="KZM71985.1"/>
    <property type="molecule type" value="Genomic_DNA"/>
</dbReference>
<evidence type="ECO:0000259" key="1">
    <source>
        <dbReference type="Pfam" id="PF13443"/>
    </source>
</evidence>
<dbReference type="CDD" id="cd00093">
    <property type="entry name" value="HTH_XRE"/>
    <property type="match status" value="1"/>
</dbReference>
<dbReference type="Pfam" id="PF13443">
    <property type="entry name" value="HTH_26"/>
    <property type="match status" value="1"/>
</dbReference>
<dbReference type="SUPFAM" id="SSF47413">
    <property type="entry name" value="lambda repressor-like DNA-binding domains"/>
    <property type="match status" value="1"/>
</dbReference>
<dbReference type="InterPro" id="IPR001387">
    <property type="entry name" value="Cro/C1-type_HTH"/>
</dbReference>
<protein>
    <submittedName>
        <fullName evidence="3">Uncharacterized protein</fullName>
    </submittedName>
</protein>
<dbReference type="AlphaFoldDB" id="A0A164L3L7"/>
<feature type="domain" description="HTH cro/C1-type" evidence="1">
    <location>
        <begin position="19"/>
        <end position="71"/>
    </location>
</feature>
<keyword evidence="4" id="KW-1185">Reference proteome</keyword>
<evidence type="ECO:0000313" key="3">
    <source>
        <dbReference type="EMBL" id="KZM71985.1"/>
    </source>
</evidence>
<dbReference type="GO" id="GO:0003677">
    <property type="term" value="F:DNA binding"/>
    <property type="evidence" value="ECO:0007669"/>
    <property type="project" value="InterPro"/>
</dbReference>